<organism evidence="1 2">
    <name type="scientific">Paenibacillus xylanivorans</name>
    <dbReference type="NCBI Taxonomy" id="1705561"/>
    <lineage>
        <taxon>Bacteria</taxon>
        <taxon>Bacillati</taxon>
        <taxon>Bacillota</taxon>
        <taxon>Bacilli</taxon>
        <taxon>Bacillales</taxon>
        <taxon>Paenibacillaceae</taxon>
        <taxon>Paenibacillus</taxon>
    </lineage>
</organism>
<dbReference type="AlphaFoldDB" id="A0A0N1IWW3"/>
<dbReference type="RefSeq" id="WP_053779511.1">
    <property type="nucleotide sequence ID" value="NZ_LITU01000033.1"/>
</dbReference>
<dbReference type="EMBL" id="LITU01000033">
    <property type="protein sequence ID" value="KOY17854.1"/>
    <property type="molecule type" value="Genomic_DNA"/>
</dbReference>
<reference evidence="1 2" key="1">
    <citation type="submission" date="2015-08" db="EMBL/GenBank/DDBJ databases">
        <title>Draft genome sequence of cellulolytic and xylanolytic Paenibacillus sp. A59, isolated from a decaying forest soil from Patagonia, Argentina.</title>
        <authorList>
            <person name="Ghio S."/>
            <person name="Caceres A.M."/>
            <person name="Talia P."/>
            <person name="Grasso D."/>
            <person name="Campos E."/>
        </authorList>
    </citation>
    <scope>NUCLEOTIDE SEQUENCE [LARGE SCALE GENOMIC DNA]</scope>
    <source>
        <strain evidence="1 2">A59</strain>
    </source>
</reference>
<name>A0A0N1IWW3_9BACL</name>
<evidence type="ECO:0000313" key="2">
    <source>
        <dbReference type="Proteomes" id="UP000037688"/>
    </source>
</evidence>
<dbReference type="PATRIC" id="fig|1705561.3.peg.254"/>
<accession>A0A0N1IWW3</accession>
<dbReference type="OrthoDB" id="7030637at2"/>
<proteinExistence type="predicted"/>
<evidence type="ECO:0000313" key="1">
    <source>
        <dbReference type="EMBL" id="KOY17854.1"/>
    </source>
</evidence>
<protein>
    <submittedName>
        <fullName evidence="1">Uncharacterized protein</fullName>
    </submittedName>
</protein>
<sequence>MKKYDLDSIVDSLILRDYKLPINLEDRNPPLFDIFNVAFQQRRHNRKLLLPNFEKSNTVLILSDYGGEAPNSKYLTYTFTFADYDLLNVIYQREILKIRDKYGLNKPYKEISFKDLRYGPIQRALKEYLHVMNWGLHGLVFTLVISKEVISMFGENNKNALKELSKMFEQNNLGKWAPKNAEKVQRIIGTMGYLTHLLIPNGKKIFWMTIV</sequence>
<comment type="caution">
    <text evidence="1">The sequence shown here is derived from an EMBL/GenBank/DDBJ whole genome shotgun (WGS) entry which is preliminary data.</text>
</comment>
<dbReference type="Proteomes" id="UP000037688">
    <property type="component" value="Unassembled WGS sequence"/>
</dbReference>
<keyword evidence="2" id="KW-1185">Reference proteome</keyword>
<gene>
    <name evidence="1" type="ORF">AMS66_03750</name>
</gene>